<organism evidence="3 4">
    <name type="scientific">Burkholderia cenocepacia</name>
    <dbReference type="NCBI Taxonomy" id="95486"/>
    <lineage>
        <taxon>Bacteria</taxon>
        <taxon>Pseudomonadati</taxon>
        <taxon>Pseudomonadota</taxon>
        <taxon>Betaproteobacteria</taxon>
        <taxon>Burkholderiales</taxon>
        <taxon>Burkholderiaceae</taxon>
        <taxon>Burkholderia</taxon>
        <taxon>Burkholderia cepacia complex</taxon>
    </lineage>
</organism>
<gene>
    <name evidence="3" type="ORF">A8E72_23170</name>
    <name evidence="2" type="ORF">A8E72_37940</name>
</gene>
<evidence type="ECO:0000313" key="2">
    <source>
        <dbReference type="EMBL" id="ONU74191.1"/>
    </source>
</evidence>
<evidence type="ECO:0000313" key="4">
    <source>
        <dbReference type="Proteomes" id="UP000188543"/>
    </source>
</evidence>
<proteinExistence type="predicted"/>
<dbReference type="EMBL" id="MUTJ01000074">
    <property type="protein sequence ID" value="ONU81186.1"/>
    <property type="molecule type" value="Genomic_DNA"/>
</dbReference>
<feature type="compositionally biased region" description="Basic and acidic residues" evidence="1">
    <location>
        <begin position="63"/>
        <end position="77"/>
    </location>
</feature>
<comment type="caution">
    <text evidence="3">The sequence shown here is derived from an EMBL/GenBank/DDBJ whole genome shotgun (WGS) entry which is preliminary data.</text>
</comment>
<dbReference type="OrthoDB" id="9884933at2"/>
<dbReference type="Proteomes" id="UP000188543">
    <property type="component" value="Unassembled WGS sequence"/>
</dbReference>
<protein>
    <submittedName>
        <fullName evidence="3">Uncharacterized protein</fullName>
    </submittedName>
</protein>
<accession>A0A1V2X5V8</accession>
<name>A0A1V2X5V8_9BURK</name>
<feature type="region of interest" description="Disordered" evidence="1">
    <location>
        <begin position="1"/>
        <end position="20"/>
    </location>
</feature>
<feature type="region of interest" description="Disordered" evidence="1">
    <location>
        <begin position="57"/>
        <end position="89"/>
    </location>
</feature>
<dbReference type="AlphaFoldDB" id="A0A1V2X5V8"/>
<sequence>MHVTSPSCHGRRAGTAARPRPLLCSGIVGMAVPCAARGFKSDSSKRPRELNLRCIESLRAMHRPREADSSRNGRNDDAAPDPAGRVSTG</sequence>
<evidence type="ECO:0000256" key="1">
    <source>
        <dbReference type="SAM" id="MobiDB-lite"/>
    </source>
</evidence>
<dbReference type="EMBL" id="MUTJ01000108">
    <property type="protein sequence ID" value="ONU74191.1"/>
    <property type="molecule type" value="Genomic_DNA"/>
</dbReference>
<reference evidence="3 4" key="1">
    <citation type="submission" date="2016-08" db="EMBL/GenBank/DDBJ databases">
        <authorList>
            <person name="Seilhamer J.J."/>
        </authorList>
    </citation>
    <scope>NUCLEOTIDE SEQUENCE [LARGE SCALE GENOMIC DNA]</scope>
    <source>
        <strain evidence="3 4">VC14762</strain>
    </source>
</reference>
<evidence type="ECO:0000313" key="3">
    <source>
        <dbReference type="EMBL" id="ONU81186.1"/>
    </source>
</evidence>